<name>A0AAD4H0D9_ASPNN</name>
<proteinExistence type="predicted"/>
<dbReference type="Proteomes" id="UP001194746">
    <property type="component" value="Unassembled WGS sequence"/>
</dbReference>
<sequence>MPESIRNLLKKSTRDIDSSNPKDDSMSEITIVEKQPTNTVNPKPHKLPQDFNPADLRFGSCCRK</sequence>
<evidence type="ECO:0000313" key="2">
    <source>
        <dbReference type="EMBL" id="KAF9894613.1"/>
    </source>
</evidence>
<organism evidence="2 3">
    <name type="scientific">Aspergillus nanangensis</name>
    <dbReference type="NCBI Taxonomy" id="2582783"/>
    <lineage>
        <taxon>Eukaryota</taxon>
        <taxon>Fungi</taxon>
        <taxon>Dikarya</taxon>
        <taxon>Ascomycota</taxon>
        <taxon>Pezizomycotina</taxon>
        <taxon>Eurotiomycetes</taxon>
        <taxon>Eurotiomycetidae</taxon>
        <taxon>Eurotiales</taxon>
        <taxon>Aspergillaceae</taxon>
        <taxon>Aspergillus</taxon>
        <taxon>Aspergillus subgen. Circumdati</taxon>
    </lineage>
</organism>
<evidence type="ECO:0000313" key="3">
    <source>
        <dbReference type="Proteomes" id="UP001194746"/>
    </source>
</evidence>
<feature type="region of interest" description="Disordered" evidence="1">
    <location>
        <begin position="1"/>
        <end position="28"/>
    </location>
</feature>
<gene>
    <name evidence="2" type="ORF">FE257_006501</name>
</gene>
<keyword evidence="3" id="KW-1185">Reference proteome</keyword>
<dbReference type="EMBL" id="VCAU01000003">
    <property type="protein sequence ID" value="KAF9894613.1"/>
    <property type="molecule type" value="Genomic_DNA"/>
</dbReference>
<comment type="caution">
    <text evidence="2">The sequence shown here is derived from an EMBL/GenBank/DDBJ whole genome shotgun (WGS) entry which is preliminary data.</text>
</comment>
<reference evidence="2" key="1">
    <citation type="journal article" date="2019" name="Beilstein J. Org. Chem.">
        <title>Nanangenines: drimane sesquiterpenoids as the dominant metabolite cohort of a novel Australian fungus, Aspergillus nanangensis.</title>
        <authorList>
            <person name="Lacey H.J."/>
            <person name="Gilchrist C.L.M."/>
            <person name="Crombie A."/>
            <person name="Kalaitzis J.A."/>
            <person name="Vuong D."/>
            <person name="Rutledge P.J."/>
            <person name="Turner P."/>
            <person name="Pitt J.I."/>
            <person name="Lacey E."/>
            <person name="Chooi Y.H."/>
            <person name="Piggott A.M."/>
        </authorList>
    </citation>
    <scope>NUCLEOTIDE SEQUENCE</scope>
    <source>
        <strain evidence="2">MST-FP2251</strain>
    </source>
</reference>
<protein>
    <submittedName>
        <fullName evidence="2">Uncharacterized protein</fullName>
    </submittedName>
</protein>
<dbReference type="AlphaFoldDB" id="A0AAD4H0D9"/>
<feature type="compositionally biased region" description="Basic and acidic residues" evidence="1">
    <location>
        <begin position="12"/>
        <end position="25"/>
    </location>
</feature>
<reference evidence="2" key="2">
    <citation type="submission" date="2020-02" db="EMBL/GenBank/DDBJ databases">
        <authorList>
            <person name="Gilchrist C.L.M."/>
            <person name="Chooi Y.-H."/>
        </authorList>
    </citation>
    <scope>NUCLEOTIDE SEQUENCE</scope>
    <source>
        <strain evidence="2">MST-FP2251</strain>
    </source>
</reference>
<evidence type="ECO:0000256" key="1">
    <source>
        <dbReference type="SAM" id="MobiDB-lite"/>
    </source>
</evidence>
<accession>A0AAD4H0D9</accession>